<evidence type="ECO:0000313" key="2">
    <source>
        <dbReference type="Proteomes" id="UP001432251"/>
    </source>
</evidence>
<dbReference type="EMBL" id="CP146022">
    <property type="protein sequence ID" value="WWQ67986.1"/>
    <property type="molecule type" value="Genomic_DNA"/>
</dbReference>
<proteinExistence type="predicted"/>
<accession>A0ACD5AL58</accession>
<dbReference type="Proteomes" id="UP001432251">
    <property type="component" value="Chromosome"/>
</dbReference>
<name>A0ACD5AL58_9ACTN</name>
<protein>
    <submittedName>
        <fullName evidence="1">Uncharacterized protein</fullName>
    </submittedName>
</protein>
<organism evidence="1 2">
    <name type="scientific">Streptomyces citrinus</name>
    <dbReference type="NCBI Taxonomy" id="3118173"/>
    <lineage>
        <taxon>Bacteria</taxon>
        <taxon>Bacillati</taxon>
        <taxon>Actinomycetota</taxon>
        <taxon>Actinomycetes</taxon>
        <taxon>Kitasatosporales</taxon>
        <taxon>Streptomycetaceae</taxon>
        <taxon>Streptomyces</taxon>
    </lineage>
</organism>
<gene>
    <name evidence="1" type="ORF">V2W30_34755</name>
</gene>
<evidence type="ECO:0000313" key="1">
    <source>
        <dbReference type="EMBL" id="WWQ67986.1"/>
    </source>
</evidence>
<sequence length="60" mass="6052">MSPADLPTVGAADASGEPEHPSTHAHVQQGPPPEQPADPLDAPGPRSTDGDDAVDEYGPV</sequence>
<reference evidence="1" key="1">
    <citation type="journal article" date="2025" name="Int. J. Syst. Evol. Microbiol.">
        <title>Streptomyces citrinus sp. nov., with yellow diffusible pigment.</title>
        <authorList>
            <person name="He Y."/>
            <person name="Yang E."/>
            <person name="Xu J."/>
            <person name="Sun Y."/>
            <person name="Sun L."/>
        </authorList>
    </citation>
    <scope>NUCLEOTIDE SEQUENCE</scope>
    <source>
        <strain evidence="1">Q6</strain>
    </source>
</reference>
<keyword evidence="2" id="KW-1185">Reference proteome</keyword>